<protein>
    <submittedName>
        <fullName evidence="2">LysM domain-containing protein</fullName>
    </submittedName>
</protein>
<dbReference type="Gene3D" id="3.10.350.10">
    <property type="entry name" value="LysM domain"/>
    <property type="match status" value="1"/>
</dbReference>
<dbReference type="OrthoDB" id="5084290at2"/>
<dbReference type="EMBL" id="RBWV01000010">
    <property type="protein sequence ID" value="RKS77446.1"/>
    <property type="molecule type" value="Genomic_DNA"/>
</dbReference>
<evidence type="ECO:0000259" key="1">
    <source>
        <dbReference type="PROSITE" id="PS51782"/>
    </source>
</evidence>
<dbReference type="AlphaFoldDB" id="A0A420XRB3"/>
<sequence>MSSATLERHLTLVRQPSAPPARRASRVRLTRRGRVLVLLVCALAALLALGWGAQGVRASISSDGPATAYVSVEPGDTLWGIAERVAPSDDPRDVVARIEDLNDLPSAVVRAGQLLVVPAA</sequence>
<dbReference type="CDD" id="cd00118">
    <property type="entry name" value="LysM"/>
    <property type="match status" value="1"/>
</dbReference>
<feature type="domain" description="LysM" evidence="1">
    <location>
        <begin position="68"/>
        <end position="117"/>
    </location>
</feature>
<keyword evidence="3" id="KW-1185">Reference proteome</keyword>
<evidence type="ECO:0000313" key="2">
    <source>
        <dbReference type="EMBL" id="RKS77446.1"/>
    </source>
</evidence>
<dbReference type="Pfam" id="PF01476">
    <property type="entry name" value="LysM"/>
    <property type="match status" value="1"/>
</dbReference>
<proteinExistence type="predicted"/>
<reference evidence="2 3" key="1">
    <citation type="submission" date="2018-10" db="EMBL/GenBank/DDBJ databases">
        <title>Genomic Encyclopedia of Archaeal and Bacterial Type Strains, Phase II (KMG-II): from individual species to whole genera.</title>
        <authorList>
            <person name="Goeker M."/>
        </authorList>
    </citation>
    <scope>NUCLEOTIDE SEQUENCE [LARGE SCALE GENOMIC DNA]</scope>
    <source>
        <strain evidence="2 3">RP-AC37</strain>
    </source>
</reference>
<dbReference type="InParanoid" id="A0A420XRB3"/>
<comment type="caution">
    <text evidence="2">The sequence shown here is derived from an EMBL/GenBank/DDBJ whole genome shotgun (WGS) entry which is preliminary data.</text>
</comment>
<accession>A0A420XRB3</accession>
<dbReference type="InterPro" id="IPR036779">
    <property type="entry name" value="LysM_dom_sf"/>
</dbReference>
<dbReference type="SMART" id="SM00257">
    <property type="entry name" value="LysM"/>
    <property type="match status" value="1"/>
</dbReference>
<dbReference type="RefSeq" id="WP_121192486.1">
    <property type="nucleotide sequence ID" value="NZ_RBWV01000010.1"/>
</dbReference>
<gene>
    <name evidence="2" type="ORF">CLV35_1132</name>
</gene>
<dbReference type="SUPFAM" id="SSF54106">
    <property type="entry name" value="LysM domain"/>
    <property type="match status" value="1"/>
</dbReference>
<evidence type="ECO:0000313" key="3">
    <source>
        <dbReference type="Proteomes" id="UP000281955"/>
    </source>
</evidence>
<dbReference type="PROSITE" id="PS51782">
    <property type="entry name" value="LYSM"/>
    <property type="match status" value="1"/>
</dbReference>
<dbReference type="InterPro" id="IPR018392">
    <property type="entry name" value="LysM"/>
</dbReference>
<dbReference type="Proteomes" id="UP000281955">
    <property type="component" value="Unassembled WGS sequence"/>
</dbReference>
<organism evidence="2 3">
    <name type="scientific">Motilibacter peucedani</name>
    <dbReference type="NCBI Taxonomy" id="598650"/>
    <lineage>
        <taxon>Bacteria</taxon>
        <taxon>Bacillati</taxon>
        <taxon>Actinomycetota</taxon>
        <taxon>Actinomycetes</taxon>
        <taxon>Motilibacterales</taxon>
        <taxon>Motilibacteraceae</taxon>
        <taxon>Motilibacter</taxon>
    </lineage>
</organism>
<name>A0A420XRB3_9ACTN</name>